<gene>
    <name evidence="2" type="ORF">DB31_6654</name>
</gene>
<name>A0A085WPR6_9BACT</name>
<organism evidence="2 3">
    <name type="scientific">Hyalangium minutum</name>
    <dbReference type="NCBI Taxonomy" id="394096"/>
    <lineage>
        <taxon>Bacteria</taxon>
        <taxon>Pseudomonadati</taxon>
        <taxon>Myxococcota</taxon>
        <taxon>Myxococcia</taxon>
        <taxon>Myxococcales</taxon>
        <taxon>Cystobacterineae</taxon>
        <taxon>Archangiaceae</taxon>
        <taxon>Hyalangium</taxon>
    </lineage>
</organism>
<reference evidence="2 3" key="1">
    <citation type="submission" date="2014-04" db="EMBL/GenBank/DDBJ databases">
        <title>Genome assembly of Hyalangium minutum DSM 14724.</title>
        <authorList>
            <person name="Sharma G."/>
            <person name="Subramanian S."/>
        </authorList>
    </citation>
    <scope>NUCLEOTIDE SEQUENCE [LARGE SCALE GENOMIC DNA]</scope>
    <source>
        <strain evidence="2 3">DSM 14724</strain>
    </source>
</reference>
<sequence length="243" mass="26106">MKGPNWQRLFPAAGMLATAGVTAAATHEWWVLGLGTLASVVLALLNRGGPQLPPGLDAEHRERARLLWEAKEQLGVELAKVPEAAREMLAVSAPQLERIGAQAMALVARHQELQSFLAQTGEKGLAEERDRLEQLASQSHDSAAAERYRDAAKVREGQLADAAALRGQVSRLDAELAELQARLEAVKVQVLTLRSARADSGIVESSRRVTTDLSKLSQDIGVISDSFAEVAGAPGQPQRTRNS</sequence>
<feature type="coiled-coil region" evidence="1">
    <location>
        <begin position="162"/>
        <end position="196"/>
    </location>
</feature>
<evidence type="ECO:0000313" key="2">
    <source>
        <dbReference type="EMBL" id="KFE69679.1"/>
    </source>
</evidence>
<protein>
    <submittedName>
        <fullName evidence="2">Uncharacterized protein</fullName>
    </submittedName>
</protein>
<evidence type="ECO:0000313" key="3">
    <source>
        <dbReference type="Proteomes" id="UP000028725"/>
    </source>
</evidence>
<dbReference type="AlphaFoldDB" id="A0A085WPR6"/>
<keyword evidence="3" id="KW-1185">Reference proteome</keyword>
<dbReference type="Proteomes" id="UP000028725">
    <property type="component" value="Unassembled WGS sequence"/>
</dbReference>
<keyword evidence="1" id="KW-0175">Coiled coil</keyword>
<dbReference type="RefSeq" id="WP_044187072.1">
    <property type="nucleotide sequence ID" value="NZ_JMCB01000004.1"/>
</dbReference>
<proteinExistence type="predicted"/>
<dbReference type="STRING" id="394096.DB31_6654"/>
<evidence type="ECO:0000256" key="1">
    <source>
        <dbReference type="SAM" id="Coils"/>
    </source>
</evidence>
<accession>A0A085WPR6</accession>
<dbReference type="EMBL" id="JMCB01000004">
    <property type="protein sequence ID" value="KFE69679.1"/>
    <property type="molecule type" value="Genomic_DNA"/>
</dbReference>
<comment type="caution">
    <text evidence="2">The sequence shown here is derived from an EMBL/GenBank/DDBJ whole genome shotgun (WGS) entry which is preliminary data.</text>
</comment>